<reference evidence="1 2" key="1">
    <citation type="journal article" date="2013" name="Environ. Microbiol.">
        <title>Genome analysis of Chitinivibrio alkaliphilus gen. nov., sp. nov., a novel extremely haloalkaliphilic anaerobic chitinolytic bacterium from the candidate phylum Termite Group 3.</title>
        <authorList>
            <person name="Sorokin D.Y."/>
            <person name="Gumerov V.M."/>
            <person name="Rakitin A.L."/>
            <person name="Beletsky A.V."/>
            <person name="Damste J.S."/>
            <person name="Muyzer G."/>
            <person name="Mardanov A.V."/>
            <person name="Ravin N.V."/>
        </authorList>
    </citation>
    <scope>NUCLEOTIDE SEQUENCE [LARGE SCALE GENOMIC DNA]</scope>
    <source>
        <strain evidence="1 2">ACht1</strain>
    </source>
</reference>
<accession>U7D7G4</accession>
<dbReference type="EMBL" id="ASJR01000012">
    <property type="protein sequence ID" value="ERP31521.1"/>
    <property type="molecule type" value="Genomic_DNA"/>
</dbReference>
<sequence>MVKYFIGGRREKKSVIIMQMSGLGAVWEKCDSVARHGMGV</sequence>
<protein>
    <submittedName>
        <fullName evidence="1">Uncharacterized protein</fullName>
    </submittedName>
</protein>
<gene>
    <name evidence="1" type="ORF">CALK_1566</name>
</gene>
<evidence type="ECO:0000313" key="2">
    <source>
        <dbReference type="Proteomes" id="UP000017148"/>
    </source>
</evidence>
<evidence type="ECO:0000313" key="1">
    <source>
        <dbReference type="EMBL" id="ERP31521.1"/>
    </source>
</evidence>
<dbReference type="RefSeq" id="WP_022637019.1">
    <property type="nucleotide sequence ID" value="NZ_ASJR01000012.1"/>
</dbReference>
<name>U7D7G4_9BACT</name>
<dbReference type="AlphaFoldDB" id="U7D7G4"/>
<comment type="caution">
    <text evidence="1">The sequence shown here is derived from an EMBL/GenBank/DDBJ whole genome shotgun (WGS) entry which is preliminary data.</text>
</comment>
<proteinExistence type="predicted"/>
<organism evidence="1 2">
    <name type="scientific">Chitinivibrio alkaliphilus ACht1</name>
    <dbReference type="NCBI Taxonomy" id="1313304"/>
    <lineage>
        <taxon>Bacteria</taxon>
        <taxon>Pseudomonadati</taxon>
        <taxon>Fibrobacterota</taxon>
        <taxon>Chitinivibrionia</taxon>
        <taxon>Chitinivibrionales</taxon>
        <taxon>Chitinivibrionaceae</taxon>
        <taxon>Chitinivibrio</taxon>
    </lineage>
</organism>
<dbReference type="Proteomes" id="UP000017148">
    <property type="component" value="Unassembled WGS sequence"/>
</dbReference>
<keyword evidence="2" id="KW-1185">Reference proteome</keyword>
<dbReference type="STRING" id="1313304.CALK_1566"/>